<organism evidence="2 3">
    <name type="scientific">Methylorubrum populi</name>
    <dbReference type="NCBI Taxonomy" id="223967"/>
    <lineage>
        <taxon>Bacteria</taxon>
        <taxon>Pseudomonadati</taxon>
        <taxon>Pseudomonadota</taxon>
        <taxon>Alphaproteobacteria</taxon>
        <taxon>Hyphomicrobiales</taxon>
        <taxon>Methylobacteriaceae</taxon>
        <taxon>Methylorubrum</taxon>
    </lineage>
</organism>
<gene>
    <name evidence="2" type="ORF">F8B43_4207</name>
</gene>
<name>A0A833J1J3_9HYPH</name>
<evidence type="ECO:0000313" key="3">
    <source>
        <dbReference type="Proteomes" id="UP000469949"/>
    </source>
</evidence>
<comment type="caution">
    <text evidence="2">The sequence shown here is derived from an EMBL/GenBank/DDBJ whole genome shotgun (WGS) entry which is preliminary data.</text>
</comment>
<reference evidence="2 3" key="1">
    <citation type="submission" date="2019-10" db="EMBL/GenBank/DDBJ databases">
        <title>Draft Genome Sequence of the Caffeine Degrading Methylotroph Methylorubrum populi PINKEL.</title>
        <authorList>
            <person name="Dawson S.C."/>
            <person name="Zhang X."/>
            <person name="Wright M.E."/>
            <person name="Sharma G."/>
            <person name="Langner J.T."/>
            <person name="Ditty J.L."/>
            <person name="Subuyuj G.A."/>
        </authorList>
    </citation>
    <scope>NUCLEOTIDE SEQUENCE [LARGE SCALE GENOMIC DNA]</scope>
    <source>
        <strain evidence="2 3">Pinkel</strain>
    </source>
</reference>
<evidence type="ECO:0000256" key="1">
    <source>
        <dbReference type="SAM" id="MobiDB-lite"/>
    </source>
</evidence>
<dbReference type="EMBL" id="WEKV01000018">
    <property type="protein sequence ID" value="KAB7782913.1"/>
    <property type="molecule type" value="Genomic_DNA"/>
</dbReference>
<dbReference type="RefSeq" id="WP_152278260.1">
    <property type="nucleotide sequence ID" value="NZ_WEKV01000018.1"/>
</dbReference>
<accession>A0A833J1J3</accession>
<protein>
    <submittedName>
        <fullName evidence="2">Uncharacterized protein</fullName>
    </submittedName>
</protein>
<feature type="region of interest" description="Disordered" evidence="1">
    <location>
        <begin position="1"/>
        <end position="29"/>
    </location>
</feature>
<proteinExistence type="predicted"/>
<evidence type="ECO:0000313" key="2">
    <source>
        <dbReference type="EMBL" id="KAB7782913.1"/>
    </source>
</evidence>
<dbReference type="AlphaFoldDB" id="A0A833J1J3"/>
<sequence>MTNIIRPNFGGRSRDAEAPASAEAPTEHHPVHVYGTAAGYVVALLEDADGPEGRAFKVVVGLAAGNTIEAVAVMPATDAGRLDADAAAIAVLRVLEIVEQSSPLASA</sequence>
<dbReference type="Proteomes" id="UP000469949">
    <property type="component" value="Unassembled WGS sequence"/>
</dbReference>